<dbReference type="Proteomes" id="UP000178272">
    <property type="component" value="Unassembled WGS sequence"/>
</dbReference>
<dbReference type="EMBL" id="MHCA01000046">
    <property type="protein sequence ID" value="OGY10983.1"/>
    <property type="molecule type" value="Genomic_DNA"/>
</dbReference>
<gene>
    <name evidence="1" type="ORF">A3F61_02640</name>
</gene>
<comment type="caution">
    <text evidence="1">The sequence shown here is derived from an EMBL/GenBank/DDBJ whole genome shotgun (WGS) entry which is preliminary data.</text>
</comment>
<proteinExistence type="predicted"/>
<dbReference type="SUPFAM" id="SSF55608">
    <property type="entry name" value="Homing endonucleases"/>
    <property type="match status" value="1"/>
</dbReference>
<accession>A0A1G1V6J3</accession>
<reference evidence="1 2" key="1">
    <citation type="journal article" date="2016" name="Nat. Commun.">
        <title>Thousands of microbial genomes shed light on interconnected biogeochemical processes in an aquifer system.</title>
        <authorList>
            <person name="Anantharaman K."/>
            <person name="Brown C.T."/>
            <person name="Hug L.A."/>
            <person name="Sharon I."/>
            <person name="Castelle C.J."/>
            <person name="Probst A.J."/>
            <person name="Thomas B.C."/>
            <person name="Singh A."/>
            <person name="Wilkins M.J."/>
            <person name="Karaoz U."/>
            <person name="Brodie E.L."/>
            <person name="Williams K.H."/>
            <person name="Hubbard S.S."/>
            <person name="Banfield J.F."/>
        </authorList>
    </citation>
    <scope>NUCLEOTIDE SEQUENCE [LARGE SCALE GENOMIC DNA]</scope>
</reference>
<name>A0A1G1V6J3_9BACT</name>
<dbReference type="InterPro" id="IPR027434">
    <property type="entry name" value="Homing_endonucl"/>
</dbReference>
<protein>
    <recommendedName>
        <fullName evidence="3">DOD-type homing endonuclease domain-containing protein</fullName>
    </recommendedName>
</protein>
<evidence type="ECO:0008006" key="3">
    <source>
        <dbReference type="Google" id="ProtNLM"/>
    </source>
</evidence>
<sequence length="230" mass="26639">MKGSVCTSNLAYVVGLLATDGNLSNDKRHIIFRSSDIQLIKTFSDYLNLKNKIGSSPNWGGYAKKPSYRVQFGDVTFYKWLLKQGLFPAKTYTIGKISVPDRYFKDFLKGHLDGDGSIITYVDNYNSYKGRVYANTRLIVHFISASQAHINWLYEKINNLAGVKGALYSHRMRTGIDIWRIKFSKKESIKLLGWIYYKNELPCLQRKEQIARRVLKIIPQETRKKYEKFA</sequence>
<evidence type="ECO:0000313" key="1">
    <source>
        <dbReference type="EMBL" id="OGY10983.1"/>
    </source>
</evidence>
<dbReference type="AlphaFoldDB" id="A0A1G1V6J3"/>
<dbReference type="STRING" id="1797517.A3F61_02640"/>
<evidence type="ECO:0000313" key="2">
    <source>
        <dbReference type="Proteomes" id="UP000178272"/>
    </source>
</evidence>
<organism evidence="1 2">
    <name type="scientific">Candidatus Blackburnbacteria bacterium RIFCSPHIGHO2_12_FULL_41_13b</name>
    <dbReference type="NCBI Taxonomy" id="1797517"/>
    <lineage>
        <taxon>Bacteria</taxon>
        <taxon>Candidatus Blackburniibacteriota</taxon>
    </lineage>
</organism>
<dbReference type="Gene3D" id="3.10.28.10">
    <property type="entry name" value="Homing endonucleases"/>
    <property type="match status" value="1"/>
</dbReference>